<reference evidence="16 17" key="1">
    <citation type="submission" date="2024-04" db="EMBL/GenBank/DDBJ databases">
        <authorList>
            <consortium name="Genoscope - CEA"/>
            <person name="William W."/>
        </authorList>
    </citation>
    <scope>NUCLEOTIDE SEQUENCE [LARGE SCALE GENOMIC DNA]</scope>
</reference>
<keyword evidence="10" id="KW-0012">Acyltransferase</keyword>
<comment type="pathway">
    <text evidence="2">Lipid metabolism; fatty acid beta-oxidation.</text>
</comment>
<dbReference type="PANTHER" id="PTHR22589:SF67">
    <property type="entry name" value="PEROXISOMAL CARNITINE O-OCTANOYLTRANSFERASE"/>
    <property type="match status" value="1"/>
</dbReference>
<keyword evidence="17" id="KW-1185">Reference proteome</keyword>
<evidence type="ECO:0000256" key="8">
    <source>
        <dbReference type="ARBA" id="ARBA00023098"/>
    </source>
</evidence>
<protein>
    <recommendedName>
        <fullName evidence="13">Peroxisomal carnitine O-octanoyltransferase</fullName>
        <ecNumber evidence="12">2.3.1.137</ecNumber>
    </recommendedName>
</protein>
<dbReference type="GO" id="GO:0005777">
    <property type="term" value="C:peroxisome"/>
    <property type="evidence" value="ECO:0007669"/>
    <property type="project" value="UniProtKB-SubCell"/>
</dbReference>
<comment type="catalytic activity">
    <reaction evidence="11">
        <text>octanoyl-CoA + (R)-carnitine = O-octanoyl-(R)-carnitine + CoA</text>
        <dbReference type="Rhea" id="RHEA:17177"/>
        <dbReference type="ChEBI" id="CHEBI:16347"/>
        <dbReference type="ChEBI" id="CHEBI:18102"/>
        <dbReference type="ChEBI" id="CHEBI:57287"/>
        <dbReference type="ChEBI" id="CHEBI:57386"/>
        <dbReference type="EC" id="2.3.1.137"/>
    </reaction>
</comment>
<dbReference type="GO" id="GO:0006631">
    <property type="term" value="P:fatty acid metabolic process"/>
    <property type="evidence" value="ECO:0007669"/>
    <property type="project" value="UniProtKB-KW"/>
</dbReference>
<evidence type="ECO:0000256" key="3">
    <source>
        <dbReference type="ARBA" id="ARBA00005232"/>
    </source>
</evidence>
<dbReference type="Pfam" id="PF00755">
    <property type="entry name" value="Carn_acyltransf"/>
    <property type="match status" value="1"/>
</dbReference>
<evidence type="ECO:0000256" key="1">
    <source>
        <dbReference type="ARBA" id="ARBA00004275"/>
    </source>
</evidence>
<dbReference type="EC" id="2.3.1.137" evidence="12"/>
<dbReference type="InterPro" id="IPR042231">
    <property type="entry name" value="Cho/carn_acyl_trans_2"/>
</dbReference>
<feature type="domain" description="Choline/carnitine acyltransferase" evidence="15">
    <location>
        <begin position="36"/>
        <end position="606"/>
    </location>
</feature>
<dbReference type="Proteomes" id="UP001497497">
    <property type="component" value="Unassembled WGS sequence"/>
</dbReference>
<keyword evidence="5" id="KW-0808">Transferase</keyword>
<keyword evidence="8" id="KW-0443">Lipid metabolism</keyword>
<dbReference type="FunFam" id="3.30.559.70:FF:000006">
    <property type="entry name" value="Peroxisomal carnitine O-octanoyltransferase"/>
    <property type="match status" value="1"/>
</dbReference>
<evidence type="ECO:0000256" key="10">
    <source>
        <dbReference type="ARBA" id="ARBA00023315"/>
    </source>
</evidence>
<evidence type="ECO:0000256" key="11">
    <source>
        <dbReference type="ARBA" id="ARBA00052326"/>
    </source>
</evidence>
<feature type="active site" description="Proton acceptor" evidence="14">
    <location>
        <position position="337"/>
    </location>
</feature>
<evidence type="ECO:0000256" key="14">
    <source>
        <dbReference type="PIRSR" id="PIRSR600542-1"/>
    </source>
</evidence>
<evidence type="ECO:0000256" key="6">
    <source>
        <dbReference type="ARBA" id="ARBA00022832"/>
    </source>
</evidence>
<name>A0AAV2HFK7_LYMST</name>
<keyword evidence="4" id="KW-0813">Transport</keyword>
<evidence type="ECO:0000259" key="15">
    <source>
        <dbReference type="Pfam" id="PF00755"/>
    </source>
</evidence>
<evidence type="ECO:0000256" key="5">
    <source>
        <dbReference type="ARBA" id="ARBA00022679"/>
    </source>
</evidence>
<evidence type="ECO:0000256" key="13">
    <source>
        <dbReference type="ARBA" id="ARBA00067184"/>
    </source>
</evidence>
<dbReference type="Gene3D" id="3.30.559.70">
    <property type="entry name" value="Choline/Carnitine o-acyltransferase, domain 2"/>
    <property type="match status" value="1"/>
</dbReference>
<sequence length="628" mass="71525">MLKNDKPTFFKMPGIDDTIISKSETSFQYEKDLLTLPVPDLSNTLRKYLESVRELVTEEEFQKTEFIVQKFALGEGKYLHERLKEKSKNKRNWLEEWWEDVAYLELRLQRPLMNMGGPAPYSDDVWPPMPGSQIPRTALSMYYILKFWQLIRKQQHKPVKDGKGRPQCMYQFKRIFNTSAVPGVKKDKLIHYFKTEDEGDCPSHLIIISKGHIFSIDVVDGNGEILTPPELQSLLQQIKDRSLELGASHGLTYLTAEERTKWAQARSRLVALNPKNYENLEKIQSSIMAFWLEDGDAGDMSDLANKSLMGSGENRWHDKSLSSGVYENGLFVSNADHTPAEGIMLVQVTSYVHLKLLECQGKWQGNNQIRPLEKPELIEFILDDSLRNDVEVARKNYAALSQVATVEIRAYTKYGKKYCKGKNIHPDALCQLAMQLAYYRTYGKMAPTYETAPIKQFYHGRTETMRTCTKEAQTWCKAMMDPTVKNSERCKLFLSALKKHNNDFSDACEFKACDRHLLALYLVAQEEGRPVPLLYQDPSYSKSGGGGNFILSTSCIGFTSVIGGVMPMCENGIGAFYRINDERLSFFVSTWNADKNTNSFGFADAICNSLDSLKVLLDEESATVVSRL</sequence>
<dbReference type="Gene3D" id="3.30.559.10">
    <property type="entry name" value="Chloramphenicol acetyltransferase-like domain"/>
    <property type="match status" value="1"/>
</dbReference>
<proteinExistence type="inferred from homology"/>
<evidence type="ECO:0000256" key="4">
    <source>
        <dbReference type="ARBA" id="ARBA00022448"/>
    </source>
</evidence>
<keyword evidence="7" id="KW-0007">Acetylation</keyword>
<keyword evidence="6" id="KW-0276">Fatty acid metabolism</keyword>
<dbReference type="InterPro" id="IPR000542">
    <property type="entry name" value="Carn_acyl_trans"/>
</dbReference>
<gene>
    <name evidence="16" type="ORF">GSLYS_00006502001</name>
</gene>
<comment type="caution">
    <text evidence="16">The sequence shown here is derived from an EMBL/GenBank/DDBJ whole genome shotgun (WGS) entry which is preliminary data.</text>
</comment>
<comment type="similarity">
    <text evidence="3">Belongs to the carnitine/choline acetyltransferase family.</text>
</comment>
<dbReference type="EMBL" id="CAXITT010000116">
    <property type="protein sequence ID" value="CAL1532423.1"/>
    <property type="molecule type" value="Genomic_DNA"/>
</dbReference>
<dbReference type="InterPro" id="IPR023213">
    <property type="entry name" value="CAT-like_dom_sf"/>
</dbReference>
<dbReference type="AlphaFoldDB" id="A0AAV2HFK7"/>
<evidence type="ECO:0000313" key="17">
    <source>
        <dbReference type="Proteomes" id="UP001497497"/>
    </source>
</evidence>
<evidence type="ECO:0000256" key="2">
    <source>
        <dbReference type="ARBA" id="ARBA00005005"/>
    </source>
</evidence>
<dbReference type="PANTHER" id="PTHR22589">
    <property type="entry name" value="CARNITINE O-ACYLTRANSFERASE"/>
    <property type="match status" value="1"/>
</dbReference>
<dbReference type="InterPro" id="IPR039551">
    <property type="entry name" value="Cho/carn_acyl_trans"/>
</dbReference>
<dbReference type="GO" id="GO:0008458">
    <property type="term" value="F:carnitine O-octanoyltransferase activity"/>
    <property type="evidence" value="ECO:0007669"/>
    <property type="project" value="UniProtKB-EC"/>
</dbReference>
<dbReference type="SUPFAM" id="SSF52777">
    <property type="entry name" value="CoA-dependent acyltransferases"/>
    <property type="match status" value="2"/>
</dbReference>
<evidence type="ECO:0000256" key="12">
    <source>
        <dbReference type="ARBA" id="ARBA00066418"/>
    </source>
</evidence>
<accession>A0AAV2HFK7</accession>
<keyword evidence="9" id="KW-0576">Peroxisome</keyword>
<evidence type="ECO:0000256" key="7">
    <source>
        <dbReference type="ARBA" id="ARBA00022990"/>
    </source>
</evidence>
<evidence type="ECO:0000256" key="9">
    <source>
        <dbReference type="ARBA" id="ARBA00023140"/>
    </source>
</evidence>
<organism evidence="16 17">
    <name type="scientific">Lymnaea stagnalis</name>
    <name type="common">Great pond snail</name>
    <name type="synonym">Helix stagnalis</name>
    <dbReference type="NCBI Taxonomy" id="6523"/>
    <lineage>
        <taxon>Eukaryota</taxon>
        <taxon>Metazoa</taxon>
        <taxon>Spiralia</taxon>
        <taxon>Lophotrochozoa</taxon>
        <taxon>Mollusca</taxon>
        <taxon>Gastropoda</taxon>
        <taxon>Heterobranchia</taxon>
        <taxon>Euthyneura</taxon>
        <taxon>Panpulmonata</taxon>
        <taxon>Hygrophila</taxon>
        <taxon>Lymnaeoidea</taxon>
        <taxon>Lymnaeidae</taxon>
        <taxon>Lymnaea</taxon>
    </lineage>
</organism>
<evidence type="ECO:0000313" key="16">
    <source>
        <dbReference type="EMBL" id="CAL1532423.1"/>
    </source>
</evidence>
<comment type="subcellular location">
    <subcellularLocation>
        <location evidence="1">Peroxisome</location>
    </subcellularLocation>
</comment>